<feature type="domain" description="Glyoxalase-like" evidence="2">
    <location>
        <begin position="15"/>
        <end position="116"/>
    </location>
</feature>
<dbReference type="OrthoDB" id="66829at2"/>
<protein>
    <submittedName>
        <fullName evidence="3">Glyoxalase-like domain-containing protein</fullName>
    </submittedName>
</protein>
<dbReference type="AlphaFoldDB" id="A0A1T5GKV5"/>
<dbReference type="EMBL" id="FUYZ01000013">
    <property type="protein sequence ID" value="SKC09001.1"/>
    <property type="molecule type" value="Genomic_DNA"/>
</dbReference>
<dbReference type="InterPro" id="IPR000335">
    <property type="entry name" value="Bleomycin-R"/>
</dbReference>
<proteinExistence type="predicted"/>
<keyword evidence="1" id="KW-0046">Antibiotic resistance</keyword>
<dbReference type="STRING" id="619805.SAMN05660477_02931"/>
<keyword evidence="4" id="KW-1185">Reference proteome</keyword>
<evidence type="ECO:0000313" key="3">
    <source>
        <dbReference type="EMBL" id="SKC09001.1"/>
    </source>
</evidence>
<dbReference type="Proteomes" id="UP000191112">
    <property type="component" value="Unassembled WGS sequence"/>
</dbReference>
<dbReference type="SUPFAM" id="SSF54593">
    <property type="entry name" value="Glyoxalase/Bleomycin resistance protein/Dihydroxybiphenyl dioxygenase"/>
    <property type="match status" value="1"/>
</dbReference>
<evidence type="ECO:0000259" key="2">
    <source>
        <dbReference type="Pfam" id="PF12681"/>
    </source>
</evidence>
<dbReference type="InterPro" id="IPR029068">
    <property type="entry name" value="Glyas_Bleomycin-R_OHBP_Dase"/>
</dbReference>
<dbReference type="RefSeq" id="WP_079668150.1">
    <property type="nucleotide sequence ID" value="NZ_FUYZ01000013.1"/>
</dbReference>
<reference evidence="3 4" key="1">
    <citation type="submission" date="2017-02" db="EMBL/GenBank/DDBJ databases">
        <authorList>
            <person name="Peterson S.W."/>
        </authorList>
    </citation>
    <scope>NUCLEOTIDE SEQUENCE [LARGE SCALE GENOMIC DNA]</scope>
    <source>
        <strain evidence="3 4">DSM 22323</strain>
    </source>
</reference>
<dbReference type="Pfam" id="PF12681">
    <property type="entry name" value="Glyoxalase_2"/>
    <property type="match status" value="1"/>
</dbReference>
<dbReference type="Gene3D" id="3.10.180.10">
    <property type="entry name" value="2,3-Dihydroxybiphenyl 1,2-Dioxygenase, domain 1"/>
    <property type="match status" value="1"/>
</dbReference>
<dbReference type="GO" id="GO:0046677">
    <property type="term" value="P:response to antibiotic"/>
    <property type="evidence" value="ECO:0007669"/>
    <property type="project" value="UniProtKB-KW"/>
</dbReference>
<evidence type="ECO:0000313" key="4">
    <source>
        <dbReference type="Proteomes" id="UP000191112"/>
    </source>
</evidence>
<organism evidence="3 4">
    <name type="scientific">Soonwooa buanensis</name>
    <dbReference type="NCBI Taxonomy" id="619805"/>
    <lineage>
        <taxon>Bacteria</taxon>
        <taxon>Pseudomonadati</taxon>
        <taxon>Bacteroidota</taxon>
        <taxon>Flavobacteriia</taxon>
        <taxon>Flavobacteriales</taxon>
        <taxon>Weeksellaceae</taxon>
        <taxon>Chryseobacterium group</taxon>
        <taxon>Soonwooa</taxon>
    </lineage>
</organism>
<accession>A0A1T5GKV5</accession>
<sequence>MLQAIIPKIPFIEKEKTLDFYLKQLGFNLISDYGDYMILEKDNLEIHFFSYQSLEKEKSDFMLYIRVTDIETFYQTLIKNNVKIHPNGALERKPWNQTEFSIIDPNGTLLTFGENLK</sequence>
<dbReference type="CDD" id="cd08349">
    <property type="entry name" value="BLMA_like"/>
    <property type="match status" value="1"/>
</dbReference>
<dbReference type="InterPro" id="IPR025870">
    <property type="entry name" value="Glyoxalase-like_dom"/>
</dbReference>
<evidence type="ECO:0000256" key="1">
    <source>
        <dbReference type="ARBA" id="ARBA00023251"/>
    </source>
</evidence>
<gene>
    <name evidence="3" type="ORF">SAMN05660477_02931</name>
</gene>
<name>A0A1T5GKV5_9FLAO</name>